<dbReference type="Proteomes" id="UP000316770">
    <property type="component" value="Chromosome"/>
</dbReference>
<dbReference type="SUPFAM" id="SSF56436">
    <property type="entry name" value="C-type lectin-like"/>
    <property type="match status" value="1"/>
</dbReference>
<gene>
    <name evidence="2" type="ORF">Mal33_47310</name>
</gene>
<evidence type="ECO:0000259" key="1">
    <source>
        <dbReference type="Pfam" id="PF03781"/>
    </source>
</evidence>
<dbReference type="InterPro" id="IPR016187">
    <property type="entry name" value="CTDL_fold"/>
</dbReference>
<dbReference type="RefSeq" id="WP_145289316.1">
    <property type="nucleotide sequence ID" value="NZ_CP036318.1"/>
</dbReference>
<dbReference type="InterPro" id="IPR005532">
    <property type="entry name" value="SUMF_dom"/>
</dbReference>
<dbReference type="InterPro" id="IPR042095">
    <property type="entry name" value="SUMF_sf"/>
</dbReference>
<dbReference type="EMBL" id="CP036318">
    <property type="protein sequence ID" value="QDV58707.1"/>
    <property type="molecule type" value="Genomic_DNA"/>
</dbReference>
<organism evidence="2 3">
    <name type="scientific">Rosistilla oblonga</name>
    <dbReference type="NCBI Taxonomy" id="2527990"/>
    <lineage>
        <taxon>Bacteria</taxon>
        <taxon>Pseudomonadati</taxon>
        <taxon>Planctomycetota</taxon>
        <taxon>Planctomycetia</taxon>
        <taxon>Pirellulales</taxon>
        <taxon>Pirellulaceae</taxon>
        <taxon>Rosistilla</taxon>
    </lineage>
</organism>
<dbReference type="Gene3D" id="3.90.1580.10">
    <property type="entry name" value="paralog of FGE (formylglycine-generating enzyme)"/>
    <property type="match status" value="1"/>
</dbReference>
<feature type="domain" description="Sulfatase-modifying factor enzyme-like" evidence="1">
    <location>
        <begin position="60"/>
        <end position="140"/>
    </location>
</feature>
<name>A0A518J037_9BACT</name>
<dbReference type="Pfam" id="PF03781">
    <property type="entry name" value="FGE-sulfatase"/>
    <property type="match status" value="1"/>
</dbReference>
<dbReference type="PROSITE" id="PS51257">
    <property type="entry name" value="PROKAR_LIPOPROTEIN"/>
    <property type="match status" value="1"/>
</dbReference>
<reference evidence="2 3" key="1">
    <citation type="submission" date="2019-02" db="EMBL/GenBank/DDBJ databases">
        <title>Deep-cultivation of Planctomycetes and their phenomic and genomic characterization uncovers novel biology.</title>
        <authorList>
            <person name="Wiegand S."/>
            <person name="Jogler M."/>
            <person name="Boedeker C."/>
            <person name="Pinto D."/>
            <person name="Vollmers J."/>
            <person name="Rivas-Marin E."/>
            <person name="Kohn T."/>
            <person name="Peeters S.H."/>
            <person name="Heuer A."/>
            <person name="Rast P."/>
            <person name="Oberbeckmann S."/>
            <person name="Bunk B."/>
            <person name="Jeske O."/>
            <person name="Meyerdierks A."/>
            <person name="Storesund J.E."/>
            <person name="Kallscheuer N."/>
            <person name="Luecker S."/>
            <person name="Lage O.M."/>
            <person name="Pohl T."/>
            <person name="Merkel B.J."/>
            <person name="Hornburger P."/>
            <person name="Mueller R.-W."/>
            <person name="Bruemmer F."/>
            <person name="Labrenz M."/>
            <person name="Spormann A.M."/>
            <person name="Op den Camp H."/>
            <person name="Overmann J."/>
            <person name="Amann R."/>
            <person name="Jetten M.S.M."/>
            <person name="Mascher T."/>
            <person name="Medema M.H."/>
            <person name="Devos D.P."/>
            <person name="Kaster A.-K."/>
            <person name="Ovreas L."/>
            <person name="Rohde M."/>
            <person name="Galperin M.Y."/>
            <person name="Jogler C."/>
        </authorList>
    </citation>
    <scope>NUCLEOTIDE SEQUENCE [LARGE SCALE GENOMIC DNA]</scope>
    <source>
        <strain evidence="2 3">Mal33</strain>
    </source>
</reference>
<keyword evidence="3" id="KW-1185">Reference proteome</keyword>
<evidence type="ECO:0000313" key="2">
    <source>
        <dbReference type="EMBL" id="QDV58707.1"/>
    </source>
</evidence>
<dbReference type="AlphaFoldDB" id="A0A518J037"/>
<proteinExistence type="predicted"/>
<sequence length="244" mass="26261">MKRICICFLLGFAGCQQQVSDNRDEPDTGLVFASSQDGAITNLFGMKFVPVTIEKSVEGHSRTFMMQTHEVTVAQFQSVIEPLGNSGIKAIDEVDGSKLIQGFDSWNAAENFTRTISRLDAKHSYRLPTEAEWKAGCAGQIVAPPSPGSDTGPVNAVGTLRHENAFGLHNMLSGLAEYTSSDFVEGDAPAGMGIAEGNDAKVVMGDQVWSESLGQFQRGCDQRKPISMTGDSLTIGVRLIAENR</sequence>
<evidence type="ECO:0000313" key="3">
    <source>
        <dbReference type="Proteomes" id="UP000316770"/>
    </source>
</evidence>
<accession>A0A518J037</accession>
<protein>
    <submittedName>
        <fullName evidence="2">Formylglycine-generating sulfatase enzyme</fullName>
    </submittedName>
</protein>